<dbReference type="EMBL" id="JABEQO010000005">
    <property type="protein sequence ID" value="MBB2164048.1"/>
    <property type="molecule type" value="Genomic_DNA"/>
</dbReference>
<organism evidence="2 5">
    <name type="scientific">Gluconacetobacter dulcium</name>
    <dbReference type="NCBI Taxonomy" id="2729096"/>
    <lineage>
        <taxon>Bacteria</taxon>
        <taxon>Pseudomonadati</taxon>
        <taxon>Pseudomonadota</taxon>
        <taxon>Alphaproteobacteria</taxon>
        <taxon>Acetobacterales</taxon>
        <taxon>Acetobacteraceae</taxon>
        <taxon>Gluconacetobacter</taxon>
    </lineage>
</organism>
<name>A0A7W4IJH8_9PROT</name>
<accession>A0A7W4IJH8</accession>
<evidence type="ECO:0000313" key="5">
    <source>
        <dbReference type="Proteomes" id="UP000561077"/>
    </source>
</evidence>
<protein>
    <recommendedName>
        <fullName evidence="1">DUF6876 domain-containing protein</fullName>
    </recommendedName>
</protein>
<dbReference type="AlphaFoldDB" id="A0A7W4IJH8"/>
<reference evidence="4 5" key="1">
    <citation type="submission" date="2020-04" db="EMBL/GenBank/DDBJ databases">
        <title>Description of novel Gluconacetobacter.</title>
        <authorList>
            <person name="Sombolestani A."/>
        </authorList>
    </citation>
    <scope>NUCLEOTIDE SEQUENCE [LARGE SCALE GENOMIC DNA]</scope>
    <source>
        <strain evidence="3 4">LMG 1728</strain>
        <strain evidence="2 5">LMG 1731</strain>
    </source>
</reference>
<evidence type="ECO:0000313" key="3">
    <source>
        <dbReference type="EMBL" id="MBB2192752.1"/>
    </source>
</evidence>
<dbReference type="InterPro" id="IPR049241">
    <property type="entry name" value="DUF6876"/>
</dbReference>
<evidence type="ECO:0000259" key="1">
    <source>
        <dbReference type="Pfam" id="PF21781"/>
    </source>
</evidence>
<proteinExistence type="predicted"/>
<evidence type="ECO:0000313" key="2">
    <source>
        <dbReference type="EMBL" id="MBB2164048.1"/>
    </source>
</evidence>
<keyword evidence="4" id="KW-1185">Reference proteome</keyword>
<dbReference type="Pfam" id="PF21781">
    <property type="entry name" value="DUF6876"/>
    <property type="match status" value="1"/>
</dbReference>
<comment type="caution">
    <text evidence="2">The sequence shown here is derived from an EMBL/GenBank/DDBJ whole genome shotgun (WGS) entry which is preliminary data.</text>
</comment>
<sequence>MDNGAAWLIDLIVSYQGEAKVKAEERQFWTLTVDHDALTGRAVCTDGDKGDGPITLIEQFIGFTDFPLKEITLYAFLEVNDRVILLPSEY</sequence>
<dbReference type="EMBL" id="JABEQN010000003">
    <property type="protein sequence ID" value="MBB2192752.1"/>
    <property type="molecule type" value="Genomic_DNA"/>
</dbReference>
<feature type="domain" description="DUF6876" evidence="1">
    <location>
        <begin position="4"/>
        <end position="90"/>
    </location>
</feature>
<gene>
    <name evidence="3" type="ORF">HLH25_03690</name>
    <name evidence="2" type="ORF">HLH26_05750</name>
</gene>
<dbReference type="Proteomes" id="UP000540490">
    <property type="component" value="Unassembled WGS sequence"/>
</dbReference>
<evidence type="ECO:0000313" key="4">
    <source>
        <dbReference type="Proteomes" id="UP000540490"/>
    </source>
</evidence>
<dbReference type="Proteomes" id="UP000561077">
    <property type="component" value="Unassembled WGS sequence"/>
</dbReference>